<gene>
    <name evidence="2" type="ORF">EPI10_029115</name>
</gene>
<name>A0A5B6V0I8_9ROSI</name>
<protein>
    <submittedName>
        <fullName evidence="2">Uncharacterized protein</fullName>
    </submittedName>
</protein>
<reference evidence="3" key="1">
    <citation type="journal article" date="2019" name="Plant Biotechnol. J.">
        <title>Genome sequencing of the Australian wild diploid species Gossypium australe highlights disease resistance and delayed gland morphogenesis.</title>
        <authorList>
            <person name="Cai Y."/>
            <person name="Cai X."/>
            <person name="Wang Q."/>
            <person name="Wang P."/>
            <person name="Zhang Y."/>
            <person name="Cai C."/>
            <person name="Xu Y."/>
            <person name="Wang K."/>
            <person name="Zhou Z."/>
            <person name="Wang C."/>
            <person name="Geng S."/>
            <person name="Li B."/>
            <person name="Dong Q."/>
            <person name="Hou Y."/>
            <person name="Wang H."/>
            <person name="Ai P."/>
            <person name="Liu Z."/>
            <person name="Yi F."/>
            <person name="Sun M."/>
            <person name="An G."/>
            <person name="Cheng J."/>
            <person name="Zhang Y."/>
            <person name="Shi Q."/>
            <person name="Xie Y."/>
            <person name="Shi X."/>
            <person name="Chang Y."/>
            <person name="Huang F."/>
            <person name="Chen Y."/>
            <person name="Hong S."/>
            <person name="Mi L."/>
            <person name="Sun Q."/>
            <person name="Zhang L."/>
            <person name="Zhou B."/>
            <person name="Peng R."/>
            <person name="Zhang X."/>
            <person name="Liu F."/>
        </authorList>
    </citation>
    <scope>NUCLEOTIDE SEQUENCE [LARGE SCALE GENOMIC DNA]</scope>
    <source>
        <strain evidence="3">cv. PA1801</strain>
    </source>
</reference>
<proteinExistence type="predicted"/>
<dbReference type="EMBL" id="SMMG02000009">
    <property type="protein sequence ID" value="KAA3462648.1"/>
    <property type="molecule type" value="Genomic_DNA"/>
</dbReference>
<evidence type="ECO:0000256" key="1">
    <source>
        <dbReference type="SAM" id="MobiDB-lite"/>
    </source>
</evidence>
<evidence type="ECO:0000313" key="3">
    <source>
        <dbReference type="Proteomes" id="UP000325315"/>
    </source>
</evidence>
<keyword evidence="3" id="KW-1185">Reference proteome</keyword>
<sequence length="180" mass="20502">MVVDDARVHEIPSDAGGCKTPNSVPEGELTPLRTTKSKKIIRSGKSRCSMISMIMMSHFKLEQEFERITHLLIYLVMIMIGLKQEAEGVPSPFSIAKSKEKLEAKSQDVQNHLSTDIIGDVHDGIKTRGKPRLNYRACFIWLTTLLKLSQNELKRSLRLLIEFKPCKRSCNSLRRMKYGI</sequence>
<accession>A0A5B6V0I8</accession>
<dbReference type="Proteomes" id="UP000325315">
    <property type="component" value="Unassembled WGS sequence"/>
</dbReference>
<feature type="region of interest" description="Disordered" evidence="1">
    <location>
        <begin position="11"/>
        <end position="30"/>
    </location>
</feature>
<dbReference type="AlphaFoldDB" id="A0A5B6V0I8"/>
<organism evidence="2 3">
    <name type="scientific">Gossypium australe</name>
    <dbReference type="NCBI Taxonomy" id="47621"/>
    <lineage>
        <taxon>Eukaryota</taxon>
        <taxon>Viridiplantae</taxon>
        <taxon>Streptophyta</taxon>
        <taxon>Embryophyta</taxon>
        <taxon>Tracheophyta</taxon>
        <taxon>Spermatophyta</taxon>
        <taxon>Magnoliopsida</taxon>
        <taxon>eudicotyledons</taxon>
        <taxon>Gunneridae</taxon>
        <taxon>Pentapetalae</taxon>
        <taxon>rosids</taxon>
        <taxon>malvids</taxon>
        <taxon>Malvales</taxon>
        <taxon>Malvaceae</taxon>
        <taxon>Malvoideae</taxon>
        <taxon>Gossypium</taxon>
    </lineage>
</organism>
<evidence type="ECO:0000313" key="2">
    <source>
        <dbReference type="EMBL" id="KAA3462648.1"/>
    </source>
</evidence>
<comment type="caution">
    <text evidence="2">The sequence shown here is derived from an EMBL/GenBank/DDBJ whole genome shotgun (WGS) entry which is preliminary data.</text>
</comment>